<keyword evidence="1" id="KW-0812">Transmembrane</keyword>
<evidence type="ECO:0000256" key="1">
    <source>
        <dbReference type="SAM" id="Phobius"/>
    </source>
</evidence>
<evidence type="ECO:0000313" key="2">
    <source>
        <dbReference type="EMBL" id="MBF4809107.1"/>
    </source>
</evidence>
<dbReference type="EMBL" id="JABZGT010000114">
    <property type="protein sequence ID" value="MBF4809107.1"/>
    <property type="molecule type" value="Genomic_DNA"/>
</dbReference>
<comment type="caution">
    <text evidence="2">The sequence shown here is derived from an EMBL/GenBank/DDBJ whole genome shotgun (WGS) entry which is preliminary data.</text>
</comment>
<sequence>MTPEQRAVKWFEKVPEADDLSFDQRLAICKKTGNTMALVFVVLFSLELILAYVLTDGSFVFTMTDILNSILSRPGRRVTTQGVAVAGILVVAPLLVIPAAATFLARSIVFKQEIKKCLSK</sequence>
<reference evidence="2" key="1">
    <citation type="submission" date="2020-04" db="EMBL/GenBank/DDBJ databases">
        <title>Deep metagenomics examines the oral microbiome during advanced dental caries in children, revealing novel taxa and co-occurrences with host molecules.</title>
        <authorList>
            <person name="Baker J.L."/>
            <person name="Morton J.T."/>
            <person name="Dinis M."/>
            <person name="Alvarez R."/>
            <person name="Tran N.C."/>
            <person name="Knight R."/>
            <person name="Edlund A."/>
        </authorList>
    </citation>
    <scope>NUCLEOTIDE SEQUENCE</scope>
    <source>
        <strain evidence="2">JCVI_22A_bin.2</strain>
    </source>
</reference>
<feature type="transmembrane region" description="Helical" evidence="1">
    <location>
        <begin position="35"/>
        <end position="54"/>
    </location>
</feature>
<proteinExistence type="predicted"/>
<feature type="transmembrane region" description="Helical" evidence="1">
    <location>
        <begin position="83"/>
        <end position="105"/>
    </location>
</feature>
<protein>
    <submittedName>
        <fullName evidence="2">Uncharacterized protein</fullName>
    </submittedName>
</protein>
<accession>A0A930YT24</accession>
<name>A0A930YT24_9ACTN</name>
<dbReference type="Proteomes" id="UP000772566">
    <property type="component" value="Unassembled WGS sequence"/>
</dbReference>
<dbReference type="AlphaFoldDB" id="A0A930YT24"/>
<keyword evidence="1" id="KW-1133">Transmembrane helix</keyword>
<organism evidence="2 3">
    <name type="scientific">Lancefieldella parvula</name>
    <dbReference type="NCBI Taxonomy" id="1382"/>
    <lineage>
        <taxon>Bacteria</taxon>
        <taxon>Bacillati</taxon>
        <taxon>Actinomycetota</taxon>
        <taxon>Coriobacteriia</taxon>
        <taxon>Coriobacteriales</taxon>
        <taxon>Atopobiaceae</taxon>
        <taxon>Lancefieldella</taxon>
    </lineage>
</organism>
<evidence type="ECO:0000313" key="3">
    <source>
        <dbReference type="Proteomes" id="UP000772566"/>
    </source>
</evidence>
<gene>
    <name evidence="2" type="ORF">HXK23_02620</name>
</gene>
<keyword evidence="1" id="KW-0472">Membrane</keyword>